<dbReference type="SUPFAM" id="SSF53474">
    <property type="entry name" value="alpha/beta-Hydrolases"/>
    <property type="match status" value="1"/>
</dbReference>
<dbReference type="InterPro" id="IPR020845">
    <property type="entry name" value="AMP-binding_CS"/>
</dbReference>
<protein>
    <submittedName>
        <fullName evidence="5">Amino acid adenylation domain-containing protein</fullName>
    </submittedName>
</protein>
<dbReference type="InterPro" id="IPR023213">
    <property type="entry name" value="CAT-like_dom_sf"/>
</dbReference>
<dbReference type="NCBIfam" id="TIGR01733">
    <property type="entry name" value="AA-adenyl-dom"/>
    <property type="match status" value="1"/>
</dbReference>
<dbReference type="PANTHER" id="PTHR45527:SF1">
    <property type="entry name" value="FATTY ACID SYNTHASE"/>
    <property type="match status" value="1"/>
</dbReference>
<comment type="cofactor">
    <cofactor evidence="1">
        <name>pantetheine 4'-phosphate</name>
        <dbReference type="ChEBI" id="CHEBI:47942"/>
    </cofactor>
</comment>
<dbReference type="Pfam" id="PF00550">
    <property type="entry name" value="PP-binding"/>
    <property type="match status" value="1"/>
</dbReference>
<dbReference type="PANTHER" id="PTHR45527">
    <property type="entry name" value="NONRIBOSOMAL PEPTIDE SYNTHETASE"/>
    <property type="match status" value="1"/>
</dbReference>
<dbReference type="Pfam" id="PF00975">
    <property type="entry name" value="Thioesterase"/>
    <property type="match status" value="1"/>
</dbReference>
<dbReference type="PROSITE" id="PS00455">
    <property type="entry name" value="AMP_BINDING"/>
    <property type="match status" value="1"/>
</dbReference>
<dbReference type="RefSeq" id="WP_015833482.1">
    <property type="nucleotide sequence ID" value="NC_012962.1"/>
</dbReference>
<dbReference type="PROSITE" id="PS50075">
    <property type="entry name" value="CARRIER"/>
    <property type="match status" value="1"/>
</dbReference>
<dbReference type="InterPro" id="IPR029058">
    <property type="entry name" value="AB_hydrolase_fold"/>
</dbReference>
<dbReference type="InterPro" id="IPR010071">
    <property type="entry name" value="AA_adenyl_dom"/>
</dbReference>
<dbReference type="Proteomes" id="UP000280955">
    <property type="component" value="Unassembled WGS sequence"/>
</dbReference>
<dbReference type="InterPro" id="IPR036736">
    <property type="entry name" value="ACP-like_sf"/>
</dbReference>
<evidence type="ECO:0000256" key="1">
    <source>
        <dbReference type="ARBA" id="ARBA00001957"/>
    </source>
</evidence>
<dbReference type="InterPro" id="IPR000873">
    <property type="entry name" value="AMP-dep_synth/lig_dom"/>
</dbReference>
<proteinExistence type="predicted"/>
<dbReference type="InterPro" id="IPR020459">
    <property type="entry name" value="AMP-binding"/>
</dbReference>
<name>A0ABX9SSY0_9GAMM</name>
<dbReference type="Gene3D" id="1.10.1200.10">
    <property type="entry name" value="ACP-like"/>
    <property type="match status" value="1"/>
</dbReference>
<dbReference type="Gene3D" id="3.40.50.12780">
    <property type="entry name" value="N-terminal domain of ligase-like"/>
    <property type="match status" value="1"/>
</dbReference>
<evidence type="ECO:0000313" key="6">
    <source>
        <dbReference type="Proteomes" id="UP000280955"/>
    </source>
</evidence>
<dbReference type="SUPFAM" id="SSF47336">
    <property type="entry name" value="ACP-like"/>
    <property type="match status" value="1"/>
</dbReference>
<dbReference type="Gene3D" id="3.40.50.1820">
    <property type="entry name" value="alpha/beta hydrolase"/>
    <property type="match status" value="1"/>
</dbReference>
<dbReference type="SUPFAM" id="SSF52777">
    <property type="entry name" value="CoA-dependent acyltransferases"/>
    <property type="match status" value="2"/>
</dbReference>
<evidence type="ECO:0000256" key="2">
    <source>
        <dbReference type="ARBA" id="ARBA00022450"/>
    </source>
</evidence>
<reference evidence="5 6" key="1">
    <citation type="submission" date="2018-10" db="EMBL/GenBank/DDBJ databases">
        <title>Genomic Encyclopedia of Archaeal and Bacterial Type Strains, Phase II (KMG-II): from individual species to whole genera.</title>
        <authorList>
            <person name="Goeker M."/>
        </authorList>
    </citation>
    <scope>NUCLEOTIDE SEQUENCE [LARGE SCALE GENOMIC DNA]</scope>
    <source>
        <strain evidence="5 6">DSM 15149</strain>
    </source>
</reference>
<dbReference type="PRINTS" id="PR00154">
    <property type="entry name" value="AMPBINDING"/>
</dbReference>
<evidence type="ECO:0000259" key="4">
    <source>
        <dbReference type="PROSITE" id="PS50075"/>
    </source>
</evidence>
<dbReference type="InterPro" id="IPR006162">
    <property type="entry name" value="Ppantetheine_attach_site"/>
</dbReference>
<sequence>MSIFGLIKLMELAKAGVRFEQLSPQHRVICSAAIKNINTDDPDIVDFIAGCRHETQLDNTAIKERYDIDRYAGQYLWLYENLTKGSAMYNIPIAKEIIGDFDPIRLISALKKLISCHEILRGIYKMDDDTISIEFREPDAEVYNSCYQDISHLPIEEQEQIIAETLAGQCTQPFNLASELPIRCHILKTNKFCHYLFLTFHHCIVDGWTANILVNELNHNYRGDDSICSRSDRKFFQFLEDPFINVSDVDHSLKFWRDELHGAPERHKLPYDITINYDELKTNIIRNSLPCRLTRDLIKTSNREGTSLFTLLHTAFAVLIAKKSESERVVIGSPVANRNIQELNSVPGSFVNTVAYQFQIREEYTFAVLLKETANKFAEAYRHQGLPFAYLIEKLQPIRGHFHPIFQIMFVCQHRKSNEFVFGSAQIKTLPRHYAPPKFDLVLEIISTEEGIHLEWQYNSNLFNINTIRALSGAYLILLEQIAHNDMLTLNNYDLNTSSDMEELRRLSKGLDIPSFLQQTLPSRLWREMNNNPTLPALIEGDNVLNYAQLIEKAGTIARWLNNNIHTNDIIAVDISRGALQAIAMLGIVLSGRTYLPLPAGLPLKRIASILELSNSQIILSTEQSSCTQAIRGTRRVILNDNFFTAAKSAVDFVPINCQPQDLAYIIYTSGTTGKPKGVAIEHASVTNTLLSMNHLFAITSRDNVLSIADVGFDLSVYDLFGSWLAGATVVCMHEDDIREPSIWLELIQKHYITVWNSVPAVLQLLVSYCEQENISELPSLRHIWLSGDWISTRLVNQAHKLFPNAMITSLGGATEASIWSVYYSLENSISYRQCIPYGVALPNQSMFVLDENYELCGYGKTGDIYIGGAGVARKYWRDHENTTSSFFFHSELGCRLYRTGDRGRWNRSGYIEFLGREDYQVKLQGFRIEINEVETALKSSGLIGDVRVICCNKESMFEERYLEAYITLSDVCLDLVESTESQLRAHLSTLLPVYMHPTKYHFIERFPLSRNGKLDLSQLISTTAIALQRKVSTELYETTEMGTLKTLLAETLTCDEQDITLHASFFQLGGSSLSGITLLGKLKKVFNTNLTLMDILECKKLIDITYRITQKKSTFLPLTSLSGSDDKAGSPTLYLVHAAGGHLQYYSFLISQLKDYANIKFISSPWLASDTVTSDKTSLYQLAMSHVDTLLQRSATKSNMLIGWSLGGRLAMHMAAIAADKGFPFAHVGVIDMSLSAQQTKTISIKKCYNNICDSFGIDRSKLKYSQHHESGEDFLAEAKHTYMLNKDIMSNKVSLEQTLTFCRAIEKSHGLINADTHMPIIDSPLSIWLTKKRMSRFQSLTSLWQAQSTQAVNISYVDENHYSILNNVQIVDECKIILQKLKEIYIPDLKH</sequence>
<dbReference type="Gene3D" id="3.30.559.10">
    <property type="entry name" value="Chloramphenicol acetyltransferase-like domain"/>
    <property type="match status" value="1"/>
</dbReference>
<organism evidence="5 6">
    <name type="scientific">Photorhabdus asymbiotica</name>
    <dbReference type="NCBI Taxonomy" id="291112"/>
    <lineage>
        <taxon>Bacteria</taxon>
        <taxon>Pseudomonadati</taxon>
        <taxon>Pseudomonadota</taxon>
        <taxon>Gammaproteobacteria</taxon>
        <taxon>Enterobacterales</taxon>
        <taxon>Morganellaceae</taxon>
        <taxon>Photorhabdus</taxon>
    </lineage>
</organism>
<evidence type="ECO:0000256" key="3">
    <source>
        <dbReference type="ARBA" id="ARBA00022553"/>
    </source>
</evidence>
<dbReference type="Pfam" id="PF00668">
    <property type="entry name" value="Condensation"/>
    <property type="match status" value="1"/>
</dbReference>
<dbReference type="InterPro" id="IPR042099">
    <property type="entry name" value="ANL_N_sf"/>
</dbReference>
<evidence type="ECO:0000313" key="5">
    <source>
        <dbReference type="EMBL" id="RKS66623.1"/>
    </source>
</evidence>
<dbReference type="Gene3D" id="3.30.300.30">
    <property type="match status" value="1"/>
</dbReference>
<dbReference type="PROSITE" id="PS00012">
    <property type="entry name" value="PHOSPHOPANTETHEINE"/>
    <property type="match status" value="1"/>
</dbReference>
<gene>
    <name evidence="5" type="ORF">BDD30_0951</name>
</gene>
<dbReference type="Gene3D" id="3.30.559.30">
    <property type="entry name" value="Nonribosomal peptide synthetase, condensation domain"/>
    <property type="match status" value="1"/>
</dbReference>
<dbReference type="InterPro" id="IPR045851">
    <property type="entry name" value="AMP-bd_C_sf"/>
</dbReference>
<keyword evidence="2" id="KW-0596">Phosphopantetheine</keyword>
<keyword evidence="6" id="KW-1185">Reference proteome</keyword>
<dbReference type="InterPro" id="IPR009081">
    <property type="entry name" value="PP-bd_ACP"/>
</dbReference>
<dbReference type="SUPFAM" id="SSF56801">
    <property type="entry name" value="Acetyl-CoA synthetase-like"/>
    <property type="match status" value="1"/>
</dbReference>
<dbReference type="InterPro" id="IPR001031">
    <property type="entry name" value="Thioesterase"/>
</dbReference>
<dbReference type="Pfam" id="PF00501">
    <property type="entry name" value="AMP-binding"/>
    <property type="match status" value="1"/>
</dbReference>
<dbReference type="EMBL" id="RBLJ01000001">
    <property type="protein sequence ID" value="RKS66623.1"/>
    <property type="molecule type" value="Genomic_DNA"/>
</dbReference>
<accession>A0ABX9SSY0</accession>
<dbReference type="InterPro" id="IPR001242">
    <property type="entry name" value="Condensation_dom"/>
</dbReference>
<feature type="domain" description="Carrier" evidence="4">
    <location>
        <begin position="1039"/>
        <end position="1113"/>
    </location>
</feature>
<keyword evidence="3" id="KW-0597">Phosphoprotein</keyword>
<comment type="caution">
    <text evidence="5">The sequence shown here is derived from an EMBL/GenBank/DDBJ whole genome shotgun (WGS) entry which is preliminary data.</text>
</comment>